<dbReference type="EMBL" id="KF602047">
    <property type="protein sequence ID" value="AHE38707.1"/>
    <property type="molecule type" value="Genomic_DNA"/>
</dbReference>
<keyword evidence="2" id="KW-0614">Plasmid</keyword>
<keyword evidence="1" id="KW-1133">Transmembrane helix</keyword>
<protein>
    <submittedName>
        <fullName evidence="2">Uncharacterized protein</fullName>
    </submittedName>
</protein>
<reference evidence="2" key="1">
    <citation type="submission" date="2013-09" db="EMBL/GenBank/DDBJ databases">
        <title>Complete nucleotide sequence of Streptomyces linear plasmid pFRL2.</title>
        <authorList>
            <person name="Chen Z."/>
            <person name="Fang P."/>
            <person name="Qin Z."/>
        </authorList>
    </citation>
    <scope>NUCLEOTIDE SEQUENCE</scope>
    <source>
        <plasmid evidence="2">pFRL2</plasmid>
    </source>
</reference>
<feature type="transmembrane region" description="Helical" evidence="1">
    <location>
        <begin position="29"/>
        <end position="54"/>
    </location>
</feature>
<dbReference type="AlphaFoldDB" id="V9Z2B7"/>
<gene>
    <name evidence="2" type="ORF">pFRL2_32c</name>
</gene>
<accession>V9Z2B7</accession>
<geneLocation type="plasmid" evidence="2">
    <name>pFRL2</name>
</geneLocation>
<organism evidence="2">
    <name type="scientific">Streptomyces sp. FR1</name>
    <dbReference type="NCBI Taxonomy" id="349971"/>
    <lineage>
        <taxon>Bacteria</taxon>
        <taxon>Bacillati</taxon>
        <taxon>Actinomycetota</taxon>
        <taxon>Actinomycetes</taxon>
        <taxon>Kitasatosporales</taxon>
        <taxon>Streptomycetaceae</taxon>
        <taxon>Streptomyces</taxon>
    </lineage>
</organism>
<proteinExistence type="predicted"/>
<keyword evidence="1" id="KW-0472">Membrane</keyword>
<evidence type="ECO:0000313" key="2">
    <source>
        <dbReference type="EMBL" id="AHE38707.1"/>
    </source>
</evidence>
<evidence type="ECO:0000256" key="1">
    <source>
        <dbReference type="SAM" id="Phobius"/>
    </source>
</evidence>
<keyword evidence="1" id="KW-0812">Transmembrane</keyword>
<sequence length="73" mass="7757">MHPTTLASSPAVPDRTLDLSASQQAMEHILAAAVPEMVGALAAALVIAAATWVWRRLRRQPSAQSQPTEKPDA</sequence>
<name>V9Z2B7_9ACTN</name>